<name>A0A1G2P0M9_9BACT</name>
<evidence type="ECO:0000313" key="1">
    <source>
        <dbReference type="EMBL" id="OHA41880.1"/>
    </source>
</evidence>
<dbReference type="AlphaFoldDB" id="A0A1G2P0M9"/>
<dbReference type="SUPFAM" id="SSF53335">
    <property type="entry name" value="S-adenosyl-L-methionine-dependent methyltransferases"/>
    <property type="match status" value="1"/>
</dbReference>
<gene>
    <name evidence="1" type="ORF">A3G52_03535</name>
</gene>
<reference evidence="1 2" key="1">
    <citation type="journal article" date="2016" name="Nat. Commun.">
        <title>Thousands of microbial genomes shed light on interconnected biogeochemical processes in an aquifer system.</title>
        <authorList>
            <person name="Anantharaman K."/>
            <person name="Brown C.T."/>
            <person name="Hug L.A."/>
            <person name="Sharon I."/>
            <person name="Castelle C.J."/>
            <person name="Probst A.J."/>
            <person name="Thomas B.C."/>
            <person name="Singh A."/>
            <person name="Wilkins M.J."/>
            <person name="Karaoz U."/>
            <person name="Brodie E.L."/>
            <person name="Williams K.H."/>
            <person name="Hubbard S.S."/>
            <person name="Banfield J.F."/>
        </authorList>
    </citation>
    <scope>NUCLEOTIDE SEQUENCE [LARGE SCALE GENOMIC DNA]</scope>
</reference>
<organism evidence="1 2">
    <name type="scientific">Candidatus Taylorbacteria bacterium RIFCSPLOWO2_12_FULL_43_20</name>
    <dbReference type="NCBI Taxonomy" id="1802332"/>
    <lineage>
        <taxon>Bacteria</taxon>
        <taxon>Candidatus Tayloriibacteriota</taxon>
    </lineage>
</organism>
<dbReference type="Proteomes" id="UP000177269">
    <property type="component" value="Unassembled WGS sequence"/>
</dbReference>
<comment type="caution">
    <text evidence="1">The sequence shown here is derived from an EMBL/GenBank/DDBJ whole genome shotgun (WGS) entry which is preliminary data.</text>
</comment>
<evidence type="ECO:0008006" key="3">
    <source>
        <dbReference type="Google" id="ProtNLM"/>
    </source>
</evidence>
<dbReference type="InterPro" id="IPR029063">
    <property type="entry name" value="SAM-dependent_MTases_sf"/>
</dbReference>
<evidence type="ECO:0000313" key="2">
    <source>
        <dbReference type="Proteomes" id="UP000177269"/>
    </source>
</evidence>
<protein>
    <recommendedName>
        <fullName evidence="3">Methyltransferase small domain-containing protein</fullName>
    </recommendedName>
</protein>
<dbReference type="EMBL" id="MHSK01000024">
    <property type="protein sequence ID" value="OHA41880.1"/>
    <property type="molecule type" value="Genomic_DNA"/>
</dbReference>
<accession>A0A1G2P0M9</accession>
<proteinExistence type="predicted"/>
<dbReference type="Gene3D" id="3.40.50.150">
    <property type="entry name" value="Vaccinia Virus protein VP39"/>
    <property type="match status" value="1"/>
</dbReference>
<sequence>MFMKNFPSQEAIDIYNYFKTLPGSEHIGKPVSIDALIQICGEIKPQRVLEMGGGIGALSYTLLKYSNAFLDIYEDNEFCIGELRKNLAEYKERFQIISAYNVLPPSKNYDLVVIDGGTGTEGDGGYSLAARLFLLYIDSVKVVYLEGYRGMQRRLARLALREKYVCRYTPYKEIYVEGKKWHGGLKIVCRLVRSGFVRWTDFCFWELSSELRRWYFRIKNIGKSAKSKK</sequence>